<dbReference type="Gene3D" id="3.40.10.10">
    <property type="entry name" value="DNA Methylphosphotriester Repair Domain"/>
    <property type="match status" value="1"/>
</dbReference>
<keyword evidence="2" id="KW-1133">Transmembrane helix</keyword>
<feature type="region of interest" description="Disordered" evidence="1">
    <location>
        <begin position="306"/>
        <end position="357"/>
    </location>
</feature>
<dbReference type="InterPro" id="IPR044929">
    <property type="entry name" value="DNA/RNA_non-sp_Endonuclease_sf"/>
</dbReference>
<feature type="transmembrane region" description="Helical" evidence="2">
    <location>
        <begin position="7"/>
        <end position="35"/>
    </location>
</feature>
<gene>
    <name evidence="4" type="ORF">LOOC260_101090</name>
</gene>
<feature type="domain" description="Type VII secretion system protein EssD-like" evidence="3">
    <location>
        <begin position="148"/>
        <end position="280"/>
    </location>
</feature>
<dbReference type="KEGG" id="lho:LOOC260_101090"/>
<dbReference type="SUPFAM" id="SSF57884">
    <property type="entry name" value="Ada DNA repair protein, N-terminal domain (N-Ada 10)"/>
    <property type="match status" value="1"/>
</dbReference>
<feature type="compositionally biased region" description="Low complexity" evidence="1">
    <location>
        <begin position="322"/>
        <end position="331"/>
    </location>
</feature>
<organism evidence="4 5">
    <name type="scientific">Paucilactobacillus hokkaidonensis JCM 18461</name>
    <dbReference type="NCBI Taxonomy" id="1291742"/>
    <lineage>
        <taxon>Bacteria</taxon>
        <taxon>Bacillati</taxon>
        <taxon>Bacillota</taxon>
        <taxon>Bacilli</taxon>
        <taxon>Lactobacillales</taxon>
        <taxon>Lactobacillaceae</taxon>
        <taxon>Paucilactobacillus</taxon>
    </lineage>
</organism>
<evidence type="ECO:0000313" key="4">
    <source>
        <dbReference type="EMBL" id="BAP84688.1"/>
    </source>
</evidence>
<reference evidence="4 5" key="1">
    <citation type="submission" date="2014-11" db="EMBL/GenBank/DDBJ databases">
        <title>Complete genome sequence and analysis of Lactobacillus hokkaidonensis LOOC260T.</title>
        <authorList>
            <person name="Tanizawa Y."/>
            <person name="Tohno M."/>
            <person name="Kaminuma E."/>
            <person name="Nakamura Y."/>
            <person name="Arita M."/>
        </authorList>
    </citation>
    <scope>NUCLEOTIDE SEQUENCE [LARGE SCALE GENOMIC DNA]</scope>
    <source>
        <strain evidence="4 5">LOOC260</strain>
    </source>
</reference>
<keyword evidence="2" id="KW-0812">Transmembrane</keyword>
<name>A0A0A1GV44_9LACO</name>
<dbReference type="AlphaFoldDB" id="A0A0A1GV44"/>
<dbReference type="EMBL" id="AP014680">
    <property type="protein sequence ID" value="BAP84688.1"/>
    <property type="molecule type" value="Genomic_DNA"/>
</dbReference>
<feature type="compositionally biased region" description="Polar residues" evidence="1">
    <location>
        <begin position="332"/>
        <end position="355"/>
    </location>
</feature>
<keyword evidence="2" id="KW-0472">Membrane</keyword>
<evidence type="ECO:0000256" key="2">
    <source>
        <dbReference type="SAM" id="Phobius"/>
    </source>
</evidence>
<evidence type="ECO:0000259" key="3">
    <source>
        <dbReference type="Pfam" id="PF13930"/>
    </source>
</evidence>
<evidence type="ECO:0000313" key="5">
    <source>
        <dbReference type="Proteomes" id="UP000031620"/>
    </source>
</evidence>
<sequence length="402" mass="44340">MKKGIGLWGWIGIIILIGIVIKFWWVFVIGVFIYLGYLIYHKYALNSKHKTRNTILTWSAVFLLSISCIGVVFDNSDSTTATKSTSEQKTVKVTKTANHKKANPSEDKKKSKVGKQLNTDDLVNLQYTGAQTIAVNGGNPSFSTDDLSTAKGSWQDYGNLDSQNRPTHADALINHAMQPTAKREPLNVNPTGWRNKKIKSGYLYNRSHLIGYQLTGQNNNPKNLITGTRSMNSPEMLHYEDDIAYYLKTNPNGYVRYQVVPVFKDNELVARGVHMQAQSVGDNSVRFNVYIFNTQDGVEINYSDGTSKVSANETNKKQPTISSSSAESESSTTDNSVTAVSGNDDGSNGDMNTADTGRIVGNVNSHIYHVPGQSGYNMNSSNAVYFNSEQAAQAAGYRKSLR</sequence>
<dbReference type="HOGENOM" id="CLU_054350_0_2_9"/>
<dbReference type="InterPro" id="IPR044927">
    <property type="entry name" value="Endonuclea_NS_2"/>
</dbReference>
<dbReference type="Proteomes" id="UP000031620">
    <property type="component" value="Chromosome"/>
</dbReference>
<proteinExistence type="predicted"/>
<dbReference type="Gene3D" id="3.40.570.10">
    <property type="entry name" value="Extracellular Endonuclease, subunit A"/>
    <property type="match status" value="1"/>
</dbReference>
<feature type="compositionally biased region" description="Polar residues" evidence="1">
    <location>
        <begin position="306"/>
        <end position="321"/>
    </location>
</feature>
<accession>A0A0A1GV44</accession>
<dbReference type="InterPro" id="IPR035451">
    <property type="entry name" value="Ada-like_dom_sf"/>
</dbReference>
<feature type="region of interest" description="Disordered" evidence="1">
    <location>
        <begin position="90"/>
        <end position="114"/>
    </location>
</feature>
<dbReference type="STRING" id="1291742.LOOC260_101090"/>
<dbReference type="Pfam" id="PF13930">
    <property type="entry name" value="Endonuclea_NS_2"/>
    <property type="match status" value="1"/>
</dbReference>
<feature type="transmembrane region" description="Helical" evidence="2">
    <location>
        <begin position="55"/>
        <end position="73"/>
    </location>
</feature>
<evidence type="ECO:0000256" key="1">
    <source>
        <dbReference type="SAM" id="MobiDB-lite"/>
    </source>
</evidence>
<protein>
    <submittedName>
        <fullName evidence="4">DNA-entry nuclease</fullName>
    </submittedName>
</protein>